<dbReference type="PROSITE" id="PS51257">
    <property type="entry name" value="PROKAR_LIPOPROTEIN"/>
    <property type="match status" value="1"/>
</dbReference>
<gene>
    <name evidence="1" type="ORF">EHQ62_16890</name>
</gene>
<dbReference type="AlphaFoldDB" id="A0A4Z1A2Q2"/>
<dbReference type="Proteomes" id="UP000297567">
    <property type="component" value="Unassembled WGS sequence"/>
</dbReference>
<dbReference type="EMBL" id="RQGH01000035">
    <property type="protein sequence ID" value="TGL58573.1"/>
    <property type="molecule type" value="Genomic_DNA"/>
</dbReference>
<evidence type="ECO:0008006" key="3">
    <source>
        <dbReference type="Google" id="ProtNLM"/>
    </source>
</evidence>
<sequence>MKLVLFYSIIFISLCGCRKTIPIIELERKKVKVEHKTRIPFKIQFRLEEKLDENSKDFLQIVGRKLLNSVREDIHGLIFPAEGIFEYDEIEELTIYKNEAFKNETQISVVPTPGLIYVQTNSDQFIITGYLIKYDKNK</sequence>
<organism evidence="1 2">
    <name type="scientific">Leptospira jelokensis</name>
    <dbReference type="NCBI Taxonomy" id="2484931"/>
    <lineage>
        <taxon>Bacteria</taxon>
        <taxon>Pseudomonadati</taxon>
        <taxon>Spirochaetota</taxon>
        <taxon>Spirochaetia</taxon>
        <taxon>Leptospirales</taxon>
        <taxon>Leptospiraceae</taxon>
        <taxon>Leptospira</taxon>
    </lineage>
</organism>
<evidence type="ECO:0000313" key="1">
    <source>
        <dbReference type="EMBL" id="TGL58573.1"/>
    </source>
</evidence>
<keyword evidence="2" id="KW-1185">Reference proteome</keyword>
<comment type="caution">
    <text evidence="1">The sequence shown here is derived from an EMBL/GenBank/DDBJ whole genome shotgun (WGS) entry which is preliminary data.</text>
</comment>
<name>A0A4Z1A2Q2_9LEPT</name>
<dbReference type="RefSeq" id="WP_135645003.1">
    <property type="nucleotide sequence ID" value="NZ_RQGH01000035.1"/>
</dbReference>
<protein>
    <recommendedName>
        <fullName evidence="3">Lipoprotein</fullName>
    </recommendedName>
</protein>
<reference evidence="1" key="1">
    <citation type="journal article" date="2019" name="PLoS Negl. Trop. Dis.">
        <title>Revisiting the worldwide diversity of Leptospira species in the environment.</title>
        <authorList>
            <person name="Vincent A.T."/>
            <person name="Schiettekatte O."/>
            <person name="Bourhy P."/>
            <person name="Veyrier F.J."/>
            <person name="Picardeau M."/>
        </authorList>
    </citation>
    <scope>NUCLEOTIDE SEQUENCE [LARGE SCALE GENOMIC DNA]</scope>
    <source>
        <strain evidence="1">201702451</strain>
    </source>
</reference>
<evidence type="ECO:0000313" key="2">
    <source>
        <dbReference type="Proteomes" id="UP000297567"/>
    </source>
</evidence>
<proteinExistence type="predicted"/>
<accession>A0A4Z1A2Q2</accession>